<dbReference type="EC" id="5.4.99.-" evidence="3"/>
<evidence type="ECO:0000256" key="1">
    <source>
        <dbReference type="ARBA" id="ARBA00022737"/>
    </source>
</evidence>
<keyword evidence="7" id="KW-1185">Reference proteome</keyword>
<evidence type="ECO:0000259" key="4">
    <source>
        <dbReference type="Pfam" id="PF13243"/>
    </source>
</evidence>
<evidence type="ECO:0000313" key="6">
    <source>
        <dbReference type="EMBL" id="KAJ4390920.1"/>
    </source>
</evidence>
<dbReference type="Pfam" id="PF13249">
    <property type="entry name" value="SQHop_cyclase_N"/>
    <property type="match status" value="1"/>
</dbReference>
<dbReference type="EMBL" id="JAPEVB010000003">
    <property type="protein sequence ID" value="KAJ4390920.1"/>
    <property type="molecule type" value="Genomic_DNA"/>
</dbReference>
<keyword evidence="1" id="KW-0677">Repeat</keyword>
<dbReference type="PANTHER" id="PTHR11764">
    <property type="entry name" value="TERPENE CYCLASE/MUTASE FAMILY MEMBER"/>
    <property type="match status" value="1"/>
</dbReference>
<protein>
    <recommendedName>
        <fullName evidence="3">Terpene cyclase/mutase family member</fullName>
        <ecNumber evidence="3">5.4.99.-</ecNumber>
    </recommendedName>
</protein>
<sequence length="676" mass="75099">MDYKRDSLVLQESASRAVKLAADYAHHTMKPDGHWITELRATVCFTAEYICLRRAMGPPLSQMETAEMRRWIEAQQDASDGSWGLAPGCKGDLNTSTEGYLGLRLLGVPPEEAHMQKARAFILSTGGLNKVGVATQLMLALTGLVRWEDMAHVPAELILMPRASPLSIFAFSYWSRVTAVAIMVLRHQRPVHRIVPEDFLDELYLDPMDRNLHFTPPLGALWRDGEMGRFFGSLADKVAGFAEPVLTRVPGLRSYALSQCVRYILERLDDGGYGSFWNSNFAAIFALHAHGFSTKHPVLQHLLKSVDNSLWKDHDGMRMQVTIGPVWDTALMALGLLETGLSDDRMELTVQWYKNHQILETRGDAHGKNQRLIPGGWPFQYCNSHFPDTDDTLVALLVMIMHNSEDISSQSSIRAIEWLLEMQCSDGGWGCFDLDGDNRYLNLFPFGQGNEFWDPSDAGITGRIMECLGYILSMPSFAKTGSPILRVGVVNAYHKGLKFVEATQEEAGIWFSRWHANYINATSSILCGLMYSAHDEAGSEQIDKIIASPLSWLKSVQNPDGSWGEDVASYSDASMIGKGAGTPTQTAWAIMGLLAFLPPTDAAITKGVEYLVRTQTPSPVSEADGTGIGPGPGATWRQREYVSVGFPDILWLDYASSRHGYPMIALGRWLHKMKEM</sequence>
<dbReference type="SFLD" id="SFLDG01016">
    <property type="entry name" value="Prenyltransferase_Like_2"/>
    <property type="match status" value="1"/>
</dbReference>
<dbReference type="GO" id="GO:0005811">
    <property type="term" value="C:lipid droplet"/>
    <property type="evidence" value="ECO:0007669"/>
    <property type="project" value="InterPro"/>
</dbReference>
<dbReference type="Pfam" id="PF13243">
    <property type="entry name" value="SQHop_cyclase_C"/>
    <property type="match status" value="1"/>
</dbReference>
<feature type="domain" description="Squalene cyclase C-terminal" evidence="4">
    <location>
        <begin position="323"/>
        <end position="669"/>
    </location>
</feature>
<dbReference type="AlphaFoldDB" id="A0A9W9CX59"/>
<keyword evidence="2 3" id="KW-0413">Isomerase</keyword>
<name>A0A9W9CX59_9PEZI</name>
<dbReference type="GO" id="GO:0016104">
    <property type="term" value="P:triterpenoid biosynthetic process"/>
    <property type="evidence" value="ECO:0007669"/>
    <property type="project" value="InterPro"/>
</dbReference>
<comment type="similarity">
    <text evidence="3">Belongs to the terpene cyclase/mutase family.</text>
</comment>
<evidence type="ECO:0000256" key="3">
    <source>
        <dbReference type="RuleBase" id="RU362003"/>
    </source>
</evidence>
<gene>
    <name evidence="6" type="ORF">N0V93_004519</name>
</gene>
<dbReference type="InterPro" id="IPR006400">
    <property type="entry name" value="Hopene-cyclase"/>
</dbReference>
<dbReference type="InterPro" id="IPR032696">
    <property type="entry name" value="SQ_cyclase_C"/>
</dbReference>
<feature type="domain" description="Squalene cyclase N-terminal" evidence="5">
    <location>
        <begin position="19"/>
        <end position="314"/>
    </location>
</feature>
<evidence type="ECO:0000259" key="5">
    <source>
        <dbReference type="Pfam" id="PF13249"/>
    </source>
</evidence>
<accession>A0A9W9CX59</accession>
<dbReference type="InterPro" id="IPR008930">
    <property type="entry name" value="Terpenoid_cyclase/PrenylTrfase"/>
</dbReference>
<dbReference type="PANTHER" id="PTHR11764:SF82">
    <property type="entry name" value="TERPENE CYCLASE_MUTASE FAMILY MEMBER"/>
    <property type="match status" value="1"/>
</dbReference>
<dbReference type="NCBIfam" id="TIGR01507">
    <property type="entry name" value="hopene_cyclase"/>
    <property type="match status" value="1"/>
</dbReference>
<proteinExistence type="inferred from homology"/>
<organism evidence="6 7">
    <name type="scientific">Gnomoniopsis smithogilvyi</name>
    <dbReference type="NCBI Taxonomy" id="1191159"/>
    <lineage>
        <taxon>Eukaryota</taxon>
        <taxon>Fungi</taxon>
        <taxon>Dikarya</taxon>
        <taxon>Ascomycota</taxon>
        <taxon>Pezizomycotina</taxon>
        <taxon>Sordariomycetes</taxon>
        <taxon>Sordariomycetidae</taxon>
        <taxon>Diaporthales</taxon>
        <taxon>Gnomoniaceae</taxon>
        <taxon>Gnomoniopsis</taxon>
    </lineage>
</organism>
<dbReference type="InterPro" id="IPR032697">
    <property type="entry name" value="SQ_cyclase_N"/>
</dbReference>
<evidence type="ECO:0000313" key="7">
    <source>
        <dbReference type="Proteomes" id="UP001140453"/>
    </source>
</evidence>
<dbReference type="OrthoDB" id="21502at2759"/>
<dbReference type="GO" id="GO:0016866">
    <property type="term" value="F:intramolecular transferase activity"/>
    <property type="evidence" value="ECO:0007669"/>
    <property type="project" value="InterPro"/>
</dbReference>
<dbReference type="Proteomes" id="UP001140453">
    <property type="component" value="Unassembled WGS sequence"/>
</dbReference>
<evidence type="ECO:0000256" key="2">
    <source>
        <dbReference type="ARBA" id="ARBA00023235"/>
    </source>
</evidence>
<dbReference type="SUPFAM" id="SSF48239">
    <property type="entry name" value="Terpenoid cyclases/Protein prenyltransferases"/>
    <property type="match status" value="2"/>
</dbReference>
<dbReference type="Gene3D" id="1.50.10.20">
    <property type="match status" value="2"/>
</dbReference>
<dbReference type="InterPro" id="IPR018333">
    <property type="entry name" value="Squalene_cyclase"/>
</dbReference>
<comment type="caution">
    <text evidence="6">The sequence shown here is derived from an EMBL/GenBank/DDBJ whole genome shotgun (WGS) entry which is preliminary data.</text>
</comment>
<reference evidence="6" key="1">
    <citation type="submission" date="2022-10" db="EMBL/GenBank/DDBJ databases">
        <title>Tapping the CABI collections for fungal endophytes: first genome assemblies for Collariella, Neodidymelliopsis, Ascochyta clinopodiicola, Didymella pomorum, Didymosphaeria variabile, Neocosmospora piperis and Neocucurbitaria cava.</title>
        <authorList>
            <person name="Hill R."/>
        </authorList>
    </citation>
    <scope>NUCLEOTIDE SEQUENCE</scope>
    <source>
        <strain evidence="6">IMI 355082</strain>
    </source>
</reference>
<dbReference type="NCBIfam" id="TIGR01787">
    <property type="entry name" value="squalene_cyclas"/>
    <property type="match status" value="1"/>
</dbReference>